<feature type="transmembrane region" description="Helical" evidence="7">
    <location>
        <begin position="74"/>
        <end position="95"/>
    </location>
</feature>
<organism evidence="8 9">
    <name type="scientific">Crucibulum laeve</name>
    <dbReference type="NCBI Taxonomy" id="68775"/>
    <lineage>
        <taxon>Eukaryota</taxon>
        <taxon>Fungi</taxon>
        <taxon>Dikarya</taxon>
        <taxon>Basidiomycota</taxon>
        <taxon>Agaricomycotina</taxon>
        <taxon>Agaricomycetes</taxon>
        <taxon>Agaricomycetidae</taxon>
        <taxon>Agaricales</taxon>
        <taxon>Agaricineae</taxon>
        <taxon>Nidulariaceae</taxon>
        <taxon>Crucibulum</taxon>
    </lineage>
</organism>
<evidence type="ECO:0000256" key="7">
    <source>
        <dbReference type="SAM" id="Phobius"/>
    </source>
</evidence>
<dbReference type="Pfam" id="PF08449">
    <property type="entry name" value="UAA"/>
    <property type="match status" value="2"/>
</dbReference>
<dbReference type="InterPro" id="IPR037185">
    <property type="entry name" value="EmrE-like"/>
</dbReference>
<evidence type="ECO:0000313" key="8">
    <source>
        <dbReference type="EMBL" id="TFK43062.1"/>
    </source>
</evidence>
<evidence type="ECO:0000313" key="9">
    <source>
        <dbReference type="Proteomes" id="UP000308652"/>
    </source>
</evidence>
<dbReference type="GO" id="GO:0005789">
    <property type="term" value="C:endoplasmic reticulum membrane"/>
    <property type="evidence" value="ECO:0007669"/>
    <property type="project" value="TreeGrafter"/>
</dbReference>
<dbReference type="InterPro" id="IPR013657">
    <property type="entry name" value="SCL35B1-4/HUT1"/>
</dbReference>
<feature type="transmembrane region" description="Helical" evidence="7">
    <location>
        <begin position="325"/>
        <end position="348"/>
    </location>
</feature>
<keyword evidence="9" id="KW-1185">Reference proteome</keyword>
<protein>
    <submittedName>
        <fullName evidence="8">UAA transporter</fullName>
    </submittedName>
</protein>
<keyword evidence="4 7" id="KW-0812">Transmembrane</keyword>
<keyword evidence="3" id="KW-0762">Sugar transport</keyword>
<dbReference type="PANTHER" id="PTHR10778">
    <property type="entry name" value="SOLUTE CARRIER FAMILY 35 MEMBER B"/>
    <property type="match status" value="1"/>
</dbReference>
<keyword evidence="6 7" id="KW-0472">Membrane</keyword>
<evidence type="ECO:0000256" key="6">
    <source>
        <dbReference type="ARBA" id="ARBA00023136"/>
    </source>
</evidence>
<evidence type="ECO:0000256" key="4">
    <source>
        <dbReference type="ARBA" id="ARBA00022692"/>
    </source>
</evidence>
<dbReference type="GO" id="GO:0000139">
    <property type="term" value="C:Golgi membrane"/>
    <property type="evidence" value="ECO:0007669"/>
    <property type="project" value="TreeGrafter"/>
</dbReference>
<feature type="transmembrane region" description="Helical" evidence="7">
    <location>
        <begin position="170"/>
        <end position="191"/>
    </location>
</feature>
<dbReference type="EMBL" id="ML213591">
    <property type="protein sequence ID" value="TFK43062.1"/>
    <property type="molecule type" value="Genomic_DNA"/>
</dbReference>
<keyword evidence="5 7" id="KW-1133">Transmembrane helix</keyword>
<feature type="transmembrane region" description="Helical" evidence="7">
    <location>
        <begin position="132"/>
        <end position="150"/>
    </location>
</feature>
<dbReference type="Proteomes" id="UP000308652">
    <property type="component" value="Unassembled WGS sequence"/>
</dbReference>
<accession>A0A5C3MCK3</accession>
<dbReference type="PANTHER" id="PTHR10778:SF4">
    <property type="entry name" value="NUCLEOTIDE SUGAR TRANSPORTER SLC35B4"/>
    <property type="match status" value="1"/>
</dbReference>
<keyword evidence="2" id="KW-0813">Transport</keyword>
<feature type="transmembrane region" description="Helical" evidence="7">
    <location>
        <begin position="36"/>
        <end position="54"/>
    </location>
</feature>
<evidence type="ECO:0000256" key="3">
    <source>
        <dbReference type="ARBA" id="ARBA00022597"/>
    </source>
</evidence>
<comment type="subcellular location">
    <subcellularLocation>
        <location evidence="1">Endomembrane system</location>
        <topology evidence="1">Multi-pass membrane protein</topology>
    </subcellularLocation>
</comment>
<name>A0A5C3MCK3_9AGAR</name>
<feature type="transmembrane region" description="Helical" evidence="7">
    <location>
        <begin position="392"/>
        <end position="410"/>
    </location>
</feature>
<sequence>MALSVISDWLTTLSLIFGGCCSNAITLEQLTSQHPQAGSLITFFQFLIISLHGLPKHLVWTRYGPRFKTRKVPLMAYLVQVTLFYLVSLLNNAAFGYHIPMAVHIIFRSGGLIVSMVLGWLINSKKYTPTQVLSVVCVTVGVILTTLSPTQTTSKPKQQMSTAEDTNPYIYIKGIGILSLALVFSGFLGLTQDWTWSKYGKPTPAVADAESKKAKGGAQKKTSDDAPAWQESMFYLHFLGLPMFMPLFSSISTQLSALNASPRSSFTLPLPQQLSNALSIPPPFSLPFLSSLKLSSMTTLDPSTSQRFFTLSHPPLSPNTLSLNFSLPVIFLPLLLNTITQVVCVAGVHRLTTRVSSLTVTLVLVVRKALSLILSVLGVGKGGRGPEVDQKMMWTGAGLVLLGTIGYSLGTRSKGKGKEELKSKKE</sequence>
<evidence type="ECO:0000256" key="5">
    <source>
        <dbReference type="ARBA" id="ARBA00022989"/>
    </source>
</evidence>
<feature type="transmembrane region" description="Helical" evidence="7">
    <location>
        <begin position="360"/>
        <end position="380"/>
    </location>
</feature>
<evidence type="ECO:0000256" key="1">
    <source>
        <dbReference type="ARBA" id="ARBA00004127"/>
    </source>
</evidence>
<proteinExistence type="predicted"/>
<feature type="transmembrane region" description="Helical" evidence="7">
    <location>
        <begin position="234"/>
        <end position="255"/>
    </location>
</feature>
<dbReference type="OrthoDB" id="999962at2759"/>
<feature type="transmembrane region" description="Helical" evidence="7">
    <location>
        <begin position="101"/>
        <end position="120"/>
    </location>
</feature>
<dbReference type="SUPFAM" id="SSF103481">
    <property type="entry name" value="Multidrug resistance efflux transporter EmrE"/>
    <property type="match status" value="1"/>
</dbReference>
<dbReference type="GO" id="GO:0005462">
    <property type="term" value="F:UDP-N-acetylglucosamine transmembrane transporter activity"/>
    <property type="evidence" value="ECO:0007669"/>
    <property type="project" value="TreeGrafter"/>
</dbReference>
<evidence type="ECO:0000256" key="2">
    <source>
        <dbReference type="ARBA" id="ARBA00022448"/>
    </source>
</evidence>
<reference evidence="8 9" key="1">
    <citation type="journal article" date="2019" name="Nat. Ecol. Evol.">
        <title>Megaphylogeny resolves global patterns of mushroom evolution.</title>
        <authorList>
            <person name="Varga T."/>
            <person name="Krizsan K."/>
            <person name="Foldi C."/>
            <person name="Dima B."/>
            <person name="Sanchez-Garcia M."/>
            <person name="Sanchez-Ramirez S."/>
            <person name="Szollosi G.J."/>
            <person name="Szarkandi J.G."/>
            <person name="Papp V."/>
            <person name="Albert L."/>
            <person name="Andreopoulos W."/>
            <person name="Angelini C."/>
            <person name="Antonin V."/>
            <person name="Barry K.W."/>
            <person name="Bougher N.L."/>
            <person name="Buchanan P."/>
            <person name="Buyck B."/>
            <person name="Bense V."/>
            <person name="Catcheside P."/>
            <person name="Chovatia M."/>
            <person name="Cooper J."/>
            <person name="Damon W."/>
            <person name="Desjardin D."/>
            <person name="Finy P."/>
            <person name="Geml J."/>
            <person name="Haridas S."/>
            <person name="Hughes K."/>
            <person name="Justo A."/>
            <person name="Karasinski D."/>
            <person name="Kautmanova I."/>
            <person name="Kiss B."/>
            <person name="Kocsube S."/>
            <person name="Kotiranta H."/>
            <person name="LaButti K.M."/>
            <person name="Lechner B.E."/>
            <person name="Liimatainen K."/>
            <person name="Lipzen A."/>
            <person name="Lukacs Z."/>
            <person name="Mihaltcheva S."/>
            <person name="Morgado L.N."/>
            <person name="Niskanen T."/>
            <person name="Noordeloos M.E."/>
            <person name="Ohm R.A."/>
            <person name="Ortiz-Santana B."/>
            <person name="Ovrebo C."/>
            <person name="Racz N."/>
            <person name="Riley R."/>
            <person name="Savchenko A."/>
            <person name="Shiryaev A."/>
            <person name="Soop K."/>
            <person name="Spirin V."/>
            <person name="Szebenyi C."/>
            <person name="Tomsovsky M."/>
            <person name="Tulloss R.E."/>
            <person name="Uehling J."/>
            <person name="Grigoriev I.V."/>
            <person name="Vagvolgyi C."/>
            <person name="Papp T."/>
            <person name="Martin F.M."/>
            <person name="Miettinen O."/>
            <person name="Hibbett D.S."/>
            <person name="Nagy L.G."/>
        </authorList>
    </citation>
    <scope>NUCLEOTIDE SEQUENCE [LARGE SCALE GENOMIC DNA]</scope>
    <source>
        <strain evidence="8 9">CBS 166.37</strain>
    </source>
</reference>
<dbReference type="GO" id="GO:0005464">
    <property type="term" value="F:UDP-xylose transmembrane transporter activity"/>
    <property type="evidence" value="ECO:0007669"/>
    <property type="project" value="TreeGrafter"/>
</dbReference>
<gene>
    <name evidence="8" type="ORF">BDQ12DRAFT_595830</name>
</gene>
<dbReference type="AlphaFoldDB" id="A0A5C3MCK3"/>